<accession>A0A1G4RCT4</accession>
<evidence type="ECO:0000313" key="2">
    <source>
        <dbReference type="Proteomes" id="UP000199542"/>
    </source>
</evidence>
<gene>
    <name evidence="1" type="ORF">SAMN02927900_02480</name>
</gene>
<proteinExistence type="predicted"/>
<organism evidence="1 2">
    <name type="scientific">Rhizobium mongolense subsp. loessense</name>
    <dbReference type="NCBI Taxonomy" id="158890"/>
    <lineage>
        <taxon>Bacteria</taxon>
        <taxon>Pseudomonadati</taxon>
        <taxon>Pseudomonadota</taxon>
        <taxon>Alphaproteobacteria</taxon>
        <taxon>Hyphomicrobiales</taxon>
        <taxon>Rhizobiaceae</taxon>
        <taxon>Rhizobium/Agrobacterium group</taxon>
        <taxon>Rhizobium</taxon>
    </lineage>
</organism>
<dbReference type="Proteomes" id="UP000199542">
    <property type="component" value="Unassembled WGS sequence"/>
</dbReference>
<dbReference type="RefSeq" id="WP_092585166.1">
    <property type="nucleotide sequence ID" value="NZ_FMTM01000003.1"/>
</dbReference>
<reference evidence="1 2" key="1">
    <citation type="submission" date="2016-10" db="EMBL/GenBank/DDBJ databases">
        <authorList>
            <person name="de Groot N.N."/>
        </authorList>
    </citation>
    <scope>NUCLEOTIDE SEQUENCE [LARGE SCALE GENOMIC DNA]</scope>
    <source>
        <strain evidence="1 2">CGMCC 1.3401</strain>
    </source>
</reference>
<sequence>MDVTTNLDKMTSAEKYGAIRLLSRRLHFSAILAKQRGDDFWDRLERLADRLLHESDAIVTGGPRISDPILVEAADLLARFDNADGSKTRSASPSTLE</sequence>
<evidence type="ECO:0000313" key="1">
    <source>
        <dbReference type="EMBL" id="SCW54732.1"/>
    </source>
</evidence>
<protein>
    <submittedName>
        <fullName evidence="1">Uncharacterized protein</fullName>
    </submittedName>
</protein>
<name>A0A1G4RCT4_9HYPH</name>
<dbReference type="EMBL" id="FMTM01000003">
    <property type="protein sequence ID" value="SCW54732.1"/>
    <property type="molecule type" value="Genomic_DNA"/>
</dbReference>
<dbReference type="AlphaFoldDB" id="A0A1G4RCT4"/>